<evidence type="ECO:0000313" key="4">
    <source>
        <dbReference type="Ensembl" id="ENSCCRP00015103451.1"/>
    </source>
</evidence>
<dbReference type="Gene3D" id="3.90.1150.10">
    <property type="entry name" value="Aspartate Aminotransferase, domain 1"/>
    <property type="match status" value="1"/>
</dbReference>
<dbReference type="SUPFAM" id="SSF53383">
    <property type="entry name" value="PLP-dependent transferases"/>
    <property type="match status" value="1"/>
</dbReference>
<dbReference type="PANTHER" id="PTHR14237:SF80">
    <property type="entry name" value="MOLYBDENUM COFACTOR SULFURASE"/>
    <property type="match status" value="1"/>
</dbReference>
<dbReference type="InterPro" id="IPR015422">
    <property type="entry name" value="PyrdxlP-dep_Trfase_small"/>
</dbReference>
<sequence length="684" mass="77244">RNVCGNPHSHYPSSRHCGKLFVLNPCRILEHCNTCPEDYSVIFTSGCTAALKLVADTFRWKARSNEGPGRQFCYLTDNHTSVVGIRGVTALQGVGTVSVLPHEVETRARKPPTQTNGEEESSAPHLFCYPAQNNFSGRKYPLSYVKGIQSQQLYPACEHRGRWFVLLDAACFVSCSPLDLSQYPADFVPISFYKTFGFPTGLGALLVRNEAAEVLRKTYFGGGTAEAYLVAEDYFVPKPNVVSRFEDGTISFLDIISLHHGFETLIYTIILRSVRNCHVVFKFILITCKKKYIYKQYIYKQILQIYNVDKMASLFNIHIRTGCFSNTGACQHYLVISNQNLKTSLHVRMCHSSIRVSFGYMSSFEDCQNFLWFVVNCFVDKPLILDQKRLTKLKSAEPMKSALSLLQRITPSEDTVSKEGKKNNGSSHTLTNLFIYPVKSCASFEVTEWPLGPQGLLYDRLWMAVNENGVCFSQKREPKLCLIRPVICLASNTLQLQVSGMEAVTVPLETNLTNSDLRTSQSKVCGDRVQTEDCGEEVSAWLSVFLEKPCRLIRQRPEFLRDMKFGRAKVNEAQFLLINRVSVSFLQEHIATRYSNSEFKQMHRSFLDVLFKVIRRCSRCQMIGVDQKSATRTQEPLRSLSECKSGKVTFGVYLAHQSARNTAVLVLSVGACVIPRISESTEKP</sequence>
<evidence type="ECO:0008006" key="6">
    <source>
        <dbReference type="Google" id="ProtNLM"/>
    </source>
</evidence>
<dbReference type="SUPFAM" id="SSF141673">
    <property type="entry name" value="MOSC N-terminal domain-like"/>
    <property type="match status" value="1"/>
</dbReference>
<dbReference type="InterPro" id="IPR005303">
    <property type="entry name" value="MOCOS_middle"/>
</dbReference>
<dbReference type="Gene3D" id="3.40.640.10">
    <property type="entry name" value="Type I PLP-dependent aspartate aminotransferase-like (Major domain)"/>
    <property type="match status" value="1"/>
</dbReference>
<organism evidence="4 5">
    <name type="scientific">Cyprinus carpio</name>
    <name type="common">Common carp</name>
    <dbReference type="NCBI Taxonomy" id="7962"/>
    <lineage>
        <taxon>Eukaryota</taxon>
        <taxon>Metazoa</taxon>
        <taxon>Chordata</taxon>
        <taxon>Craniata</taxon>
        <taxon>Vertebrata</taxon>
        <taxon>Euteleostomi</taxon>
        <taxon>Actinopterygii</taxon>
        <taxon>Neopterygii</taxon>
        <taxon>Teleostei</taxon>
        <taxon>Ostariophysi</taxon>
        <taxon>Cypriniformes</taxon>
        <taxon>Cyprinidae</taxon>
        <taxon>Cyprininae</taxon>
        <taxon>Cyprinus</taxon>
    </lineage>
</organism>
<protein>
    <recommendedName>
        <fullName evidence="6">Molybdenum cofactor sulfurase</fullName>
    </recommendedName>
</protein>
<name>A0A8C2ACF9_CYPCA</name>
<feature type="region of interest" description="Disordered" evidence="1">
    <location>
        <begin position="103"/>
        <end position="122"/>
    </location>
</feature>
<evidence type="ECO:0000313" key="5">
    <source>
        <dbReference type="Proteomes" id="UP000694700"/>
    </source>
</evidence>
<dbReference type="Ensembl" id="ENSCCRT00015106780.1">
    <property type="protein sequence ID" value="ENSCCRP00015103451.1"/>
    <property type="gene ID" value="ENSCCRG00015041322.1"/>
</dbReference>
<evidence type="ECO:0000256" key="1">
    <source>
        <dbReference type="SAM" id="MobiDB-lite"/>
    </source>
</evidence>
<dbReference type="InterPro" id="IPR000192">
    <property type="entry name" value="Aminotrans_V_dom"/>
</dbReference>
<dbReference type="Pfam" id="PF00266">
    <property type="entry name" value="Aminotran_5"/>
    <property type="match status" value="1"/>
</dbReference>
<feature type="domain" description="Molybdenum cofactor sulfurase middle" evidence="3">
    <location>
        <begin position="429"/>
        <end position="549"/>
    </location>
</feature>
<evidence type="ECO:0000259" key="3">
    <source>
        <dbReference type="Pfam" id="PF03476"/>
    </source>
</evidence>
<dbReference type="PANTHER" id="PTHR14237">
    <property type="entry name" value="MOLYBDOPTERIN COFACTOR SULFURASE MOSC"/>
    <property type="match status" value="1"/>
</dbReference>
<dbReference type="Pfam" id="PF03476">
    <property type="entry name" value="MOSC_N"/>
    <property type="match status" value="1"/>
</dbReference>
<dbReference type="AlphaFoldDB" id="A0A8C2ACF9"/>
<feature type="domain" description="Aminotransferase class V" evidence="2">
    <location>
        <begin position="37"/>
        <end position="275"/>
    </location>
</feature>
<dbReference type="InterPro" id="IPR015424">
    <property type="entry name" value="PyrdxlP-dep_Trfase"/>
</dbReference>
<dbReference type="Proteomes" id="UP000694700">
    <property type="component" value="Unplaced"/>
</dbReference>
<dbReference type="InterPro" id="IPR015421">
    <property type="entry name" value="PyrdxlP-dep_Trfase_major"/>
</dbReference>
<proteinExistence type="predicted"/>
<accession>A0A8C2ACF9</accession>
<reference evidence="4" key="1">
    <citation type="submission" date="2025-08" db="UniProtKB">
        <authorList>
            <consortium name="Ensembl"/>
        </authorList>
    </citation>
    <scope>IDENTIFICATION</scope>
</reference>
<evidence type="ECO:0000259" key="2">
    <source>
        <dbReference type="Pfam" id="PF00266"/>
    </source>
</evidence>